<name>N1PUK3_DOTSN</name>
<proteinExistence type="predicted"/>
<keyword evidence="2" id="KW-1185">Reference proteome</keyword>
<reference evidence="2" key="1">
    <citation type="journal article" date="2012" name="PLoS Genet.">
        <title>The genomes of the fungal plant pathogens Cladosporium fulvum and Dothistroma septosporum reveal adaptation to different hosts and lifestyles but also signatures of common ancestry.</title>
        <authorList>
            <person name="de Wit P.J.G.M."/>
            <person name="van der Burgt A."/>
            <person name="Oekmen B."/>
            <person name="Stergiopoulos I."/>
            <person name="Abd-Elsalam K.A."/>
            <person name="Aerts A.L."/>
            <person name="Bahkali A.H."/>
            <person name="Beenen H.G."/>
            <person name="Chettri P."/>
            <person name="Cox M.P."/>
            <person name="Datema E."/>
            <person name="de Vries R.P."/>
            <person name="Dhillon B."/>
            <person name="Ganley A.R."/>
            <person name="Griffiths S.A."/>
            <person name="Guo Y."/>
            <person name="Hamelin R.C."/>
            <person name="Henrissat B."/>
            <person name="Kabir M.S."/>
            <person name="Jashni M.K."/>
            <person name="Kema G."/>
            <person name="Klaubauf S."/>
            <person name="Lapidus A."/>
            <person name="Levasseur A."/>
            <person name="Lindquist E."/>
            <person name="Mehrabi R."/>
            <person name="Ohm R.A."/>
            <person name="Owen T.J."/>
            <person name="Salamov A."/>
            <person name="Schwelm A."/>
            <person name="Schijlen E."/>
            <person name="Sun H."/>
            <person name="van den Burg H.A."/>
            <person name="van Ham R.C.H.J."/>
            <person name="Zhang S."/>
            <person name="Goodwin S.B."/>
            <person name="Grigoriev I.V."/>
            <person name="Collemare J."/>
            <person name="Bradshaw R.E."/>
        </authorList>
    </citation>
    <scope>NUCLEOTIDE SEQUENCE [LARGE SCALE GENOMIC DNA]</scope>
    <source>
        <strain evidence="2">NZE10 / CBS 128990</strain>
    </source>
</reference>
<dbReference type="HOGENOM" id="CLU_121037_2_0_1"/>
<dbReference type="eggNOG" id="ENOG502T0ZY">
    <property type="taxonomic scope" value="Eukaryota"/>
</dbReference>
<dbReference type="AlphaFoldDB" id="N1PUK3"/>
<dbReference type="OMA" id="AQSEIPH"/>
<protein>
    <submittedName>
        <fullName evidence="1">Uncharacterized protein</fullName>
    </submittedName>
</protein>
<reference evidence="1 2" key="2">
    <citation type="journal article" date="2012" name="PLoS Pathog.">
        <title>Diverse lifestyles and strategies of plant pathogenesis encoded in the genomes of eighteen Dothideomycetes fungi.</title>
        <authorList>
            <person name="Ohm R.A."/>
            <person name="Feau N."/>
            <person name="Henrissat B."/>
            <person name="Schoch C.L."/>
            <person name="Horwitz B.A."/>
            <person name="Barry K.W."/>
            <person name="Condon B.J."/>
            <person name="Copeland A.C."/>
            <person name="Dhillon B."/>
            <person name="Glaser F."/>
            <person name="Hesse C.N."/>
            <person name="Kosti I."/>
            <person name="LaButti K."/>
            <person name="Lindquist E.A."/>
            <person name="Lucas S."/>
            <person name="Salamov A.A."/>
            <person name="Bradshaw R.E."/>
            <person name="Ciuffetti L."/>
            <person name="Hamelin R.C."/>
            <person name="Kema G.H.J."/>
            <person name="Lawrence C."/>
            <person name="Scott J.A."/>
            <person name="Spatafora J.W."/>
            <person name="Turgeon B.G."/>
            <person name="de Wit P.J.G.M."/>
            <person name="Zhong S."/>
            <person name="Goodwin S.B."/>
            <person name="Grigoriev I.V."/>
        </authorList>
    </citation>
    <scope>NUCLEOTIDE SEQUENCE [LARGE SCALE GENOMIC DNA]</scope>
    <source>
        <strain evidence="2">NZE10 / CBS 128990</strain>
    </source>
</reference>
<gene>
    <name evidence="1" type="ORF">DOTSEDRAFT_70173</name>
</gene>
<organism evidence="1 2">
    <name type="scientific">Dothistroma septosporum (strain NZE10 / CBS 128990)</name>
    <name type="common">Red band needle blight fungus</name>
    <name type="synonym">Mycosphaerella pini</name>
    <dbReference type="NCBI Taxonomy" id="675120"/>
    <lineage>
        <taxon>Eukaryota</taxon>
        <taxon>Fungi</taxon>
        <taxon>Dikarya</taxon>
        <taxon>Ascomycota</taxon>
        <taxon>Pezizomycotina</taxon>
        <taxon>Dothideomycetes</taxon>
        <taxon>Dothideomycetidae</taxon>
        <taxon>Mycosphaerellales</taxon>
        <taxon>Mycosphaerellaceae</taxon>
        <taxon>Dothistroma</taxon>
    </lineage>
</organism>
<dbReference type="Proteomes" id="UP000016933">
    <property type="component" value="Unassembled WGS sequence"/>
</dbReference>
<dbReference type="OrthoDB" id="3649348at2759"/>
<sequence>MATPIVTCGVTSKMALEVALRLLPEYEVIQFITSVERAKSEIPPLQAGQEVTPNPDNIGTHNFSKPPKAVIFGRGFDDAQVEKIRQTCRGDAYGLSWLMGKKADVEKIKSSPPDFSKPEVVNAYADQVSAVNKATLTKLKADGKLGDGQLHYY</sequence>
<dbReference type="EMBL" id="KB446537">
    <property type="protein sequence ID" value="EME46089.1"/>
    <property type="molecule type" value="Genomic_DNA"/>
</dbReference>
<evidence type="ECO:0000313" key="2">
    <source>
        <dbReference type="Proteomes" id="UP000016933"/>
    </source>
</evidence>
<accession>N1PUK3</accession>
<evidence type="ECO:0000313" key="1">
    <source>
        <dbReference type="EMBL" id="EME46089.1"/>
    </source>
</evidence>